<dbReference type="Proteomes" id="UP000262969">
    <property type="component" value="Unassembled WGS sequence"/>
</dbReference>
<comment type="caution">
    <text evidence="1">The sequence shown here is derived from an EMBL/GenBank/DDBJ whole genome shotgun (WGS) entry which is preliminary data.</text>
</comment>
<accession>A0A3D2X9S7</accession>
<name>A0A3D2X9S7_9FIRM</name>
<dbReference type="AlphaFoldDB" id="A0A3D2X9S7"/>
<reference evidence="1 2" key="1">
    <citation type="journal article" date="2018" name="Nat. Biotechnol.">
        <title>A standardized bacterial taxonomy based on genome phylogeny substantially revises the tree of life.</title>
        <authorList>
            <person name="Parks D.H."/>
            <person name="Chuvochina M."/>
            <person name="Waite D.W."/>
            <person name="Rinke C."/>
            <person name="Skarshewski A."/>
            <person name="Chaumeil P.A."/>
            <person name="Hugenholtz P."/>
        </authorList>
    </citation>
    <scope>NUCLEOTIDE SEQUENCE [LARGE SCALE GENOMIC DNA]</scope>
    <source>
        <strain evidence="1">UBA11728</strain>
    </source>
</reference>
<dbReference type="PROSITE" id="PS51257">
    <property type="entry name" value="PROKAR_LIPOPROTEIN"/>
    <property type="match status" value="1"/>
</dbReference>
<gene>
    <name evidence="1" type="ORF">DHW61_11995</name>
</gene>
<protein>
    <submittedName>
        <fullName evidence="1">Uncharacterized protein</fullName>
    </submittedName>
</protein>
<proteinExistence type="predicted"/>
<sequence length="116" mass="13105">MTNKIIAISMILCLVFMLSGCKKCISTEYTVVEVKVVDKYHRASYVTPVFTGKVMSMISHPAVNKITVEYDGIKYNLNGIEVYEKYNDKVGQIVNGTLRTRNYDDGTTKHDITSLE</sequence>
<organism evidence="1 2">
    <name type="scientific">Lachnoclostridium phytofermentans</name>
    <dbReference type="NCBI Taxonomy" id="66219"/>
    <lineage>
        <taxon>Bacteria</taxon>
        <taxon>Bacillati</taxon>
        <taxon>Bacillota</taxon>
        <taxon>Clostridia</taxon>
        <taxon>Lachnospirales</taxon>
        <taxon>Lachnospiraceae</taxon>
    </lineage>
</organism>
<evidence type="ECO:0000313" key="1">
    <source>
        <dbReference type="EMBL" id="HCL03108.1"/>
    </source>
</evidence>
<dbReference type="EMBL" id="DPVV01000400">
    <property type="protein sequence ID" value="HCL03108.1"/>
    <property type="molecule type" value="Genomic_DNA"/>
</dbReference>
<evidence type="ECO:0000313" key="2">
    <source>
        <dbReference type="Proteomes" id="UP000262969"/>
    </source>
</evidence>